<evidence type="ECO:0008006" key="2">
    <source>
        <dbReference type="Google" id="ProtNLM"/>
    </source>
</evidence>
<evidence type="ECO:0000313" key="1">
    <source>
        <dbReference type="EMBL" id="MPN10182.1"/>
    </source>
</evidence>
<name>A0A645F9F1_9ZZZZ</name>
<reference evidence="1" key="1">
    <citation type="submission" date="2019-08" db="EMBL/GenBank/DDBJ databases">
        <authorList>
            <person name="Kucharzyk K."/>
            <person name="Murdoch R.W."/>
            <person name="Higgins S."/>
            <person name="Loffler F."/>
        </authorList>
    </citation>
    <scope>NUCLEOTIDE SEQUENCE</scope>
</reference>
<sequence>MDRQPLSVDYKTSAGLVFELAMKRCADHIYDDIIVTKNEVYHGVVSIKDLVSRSRVVL</sequence>
<organism evidence="1">
    <name type="scientific">bioreactor metagenome</name>
    <dbReference type="NCBI Taxonomy" id="1076179"/>
    <lineage>
        <taxon>unclassified sequences</taxon>
        <taxon>metagenomes</taxon>
        <taxon>ecological metagenomes</taxon>
    </lineage>
</organism>
<protein>
    <recommendedName>
        <fullName evidence="2">CBS domain-containing protein</fullName>
    </recommendedName>
</protein>
<accession>A0A645F9F1</accession>
<proteinExistence type="predicted"/>
<gene>
    <name evidence="1" type="ORF">SDC9_157477</name>
</gene>
<dbReference type="EMBL" id="VSSQ01056334">
    <property type="protein sequence ID" value="MPN10182.1"/>
    <property type="molecule type" value="Genomic_DNA"/>
</dbReference>
<comment type="caution">
    <text evidence="1">The sequence shown here is derived from an EMBL/GenBank/DDBJ whole genome shotgun (WGS) entry which is preliminary data.</text>
</comment>
<dbReference type="AlphaFoldDB" id="A0A645F9F1"/>